<dbReference type="Proteomes" id="UP000278627">
    <property type="component" value="Unassembled WGS sequence"/>
</dbReference>
<evidence type="ECO:0000313" key="1">
    <source>
        <dbReference type="EMBL" id="VDN93658.1"/>
    </source>
</evidence>
<protein>
    <submittedName>
        <fullName evidence="3">Ovule protein</fullName>
    </submittedName>
</protein>
<name>A0A0N4TUM9_BRUPA</name>
<sequence>MLSVRIEHIRLIWNLKSCCIGRRFDEPESEEYRGSDMLAKITICKLMNNDSSLLCLAFIGLRSKRNGCQQVS</sequence>
<evidence type="ECO:0000313" key="3">
    <source>
        <dbReference type="WBParaSite" id="BPAG_0001251001-mRNA-1"/>
    </source>
</evidence>
<organism evidence="3">
    <name type="scientific">Brugia pahangi</name>
    <name type="common">Filarial nematode worm</name>
    <dbReference type="NCBI Taxonomy" id="6280"/>
    <lineage>
        <taxon>Eukaryota</taxon>
        <taxon>Metazoa</taxon>
        <taxon>Ecdysozoa</taxon>
        <taxon>Nematoda</taxon>
        <taxon>Chromadorea</taxon>
        <taxon>Rhabditida</taxon>
        <taxon>Spirurina</taxon>
        <taxon>Spiruromorpha</taxon>
        <taxon>Filarioidea</taxon>
        <taxon>Onchocercidae</taxon>
        <taxon>Brugia</taxon>
    </lineage>
</organism>
<proteinExistence type="predicted"/>
<reference evidence="1 2" key="2">
    <citation type="submission" date="2018-11" db="EMBL/GenBank/DDBJ databases">
        <authorList>
            <consortium name="Pathogen Informatics"/>
        </authorList>
    </citation>
    <scope>NUCLEOTIDE SEQUENCE [LARGE SCALE GENOMIC DNA]</scope>
</reference>
<dbReference type="WBParaSite" id="BPAG_0001251001-mRNA-1">
    <property type="protein sequence ID" value="BPAG_0001251001-mRNA-1"/>
    <property type="gene ID" value="BPAG_0001251001"/>
</dbReference>
<accession>A0A0N4TUM9</accession>
<reference evidence="3" key="1">
    <citation type="submission" date="2017-02" db="UniProtKB">
        <authorList>
            <consortium name="WormBaseParasite"/>
        </authorList>
    </citation>
    <scope>IDENTIFICATION</scope>
</reference>
<evidence type="ECO:0000313" key="2">
    <source>
        <dbReference type="Proteomes" id="UP000278627"/>
    </source>
</evidence>
<keyword evidence="2" id="KW-1185">Reference proteome</keyword>
<dbReference type="AlphaFoldDB" id="A0A0N4TUM9"/>
<dbReference type="EMBL" id="UZAD01013296">
    <property type="protein sequence ID" value="VDN93658.1"/>
    <property type="molecule type" value="Genomic_DNA"/>
</dbReference>
<gene>
    <name evidence="1" type="ORF">BPAG_LOCUS12472</name>
</gene>